<comment type="caution">
    <text evidence="1">The sequence shown here is derived from an EMBL/GenBank/DDBJ whole genome shotgun (WGS) entry which is preliminary data.</text>
</comment>
<accession>A0A3M6UL29</accession>
<proteinExistence type="predicted"/>
<evidence type="ECO:0000313" key="2">
    <source>
        <dbReference type="Proteomes" id="UP000275408"/>
    </source>
</evidence>
<sequence>MAPMVCLRAFTSSSLCTEPYVPLSRRRDHKGGLKSYNVLVVYKLASFCFCFKIPKNLEPGCAENGLKSHNMLVVDKLASFCFCFKIPKNLEPGCAENEGTGLAFVNRNLYDQLGRILAHSTLGKDKIR</sequence>
<name>A0A3M6UL29_POCDA</name>
<dbReference type="Proteomes" id="UP000275408">
    <property type="component" value="Unassembled WGS sequence"/>
</dbReference>
<evidence type="ECO:0000313" key="1">
    <source>
        <dbReference type="EMBL" id="RMX54383.1"/>
    </source>
</evidence>
<dbReference type="EMBL" id="RCHS01001272">
    <property type="protein sequence ID" value="RMX54383.1"/>
    <property type="molecule type" value="Genomic_DNA"/>
</dbReference>
<dbReference type="AlphaFoldDB" id="A0A3M6UL29"/>
<organism evidence="1 2">
    <name type="scientific">Pocillopora damicornis</name>
    <name type="common">Cauliflower coral</name>
    <name type="synonym">Millepora damicornis</name>
    <dbReference type="NCBI Taxonomy" id="46731"/>
    <lineage>
        <taxon>Eukaryota</taxon>
        <taxon>Metazoa</taxon>
        <taxon>Cnidaria</taxon>
        <taxon>Anthozoa</taxon>
        <taxon>Hexacorallia</taxon>
        <taxon>Scleractinia</taxon>
        <taxon>Astrocoeniina</taxon>
        <taxon>Pocilloporidae</taxon>
        <taxon>Pocillopora</taxon>
    </lineage>
</organism>
<reference evidence="1 2" key="1">
    <citation type="journal article" date="2018" name="Sci. Rep.">
        <title>Comparative analysis of the Pocillopora damicornis genome highlights role of immune system in coral evolution.</title>
        <authorList>
            <person name="Cunning R."/>
            <person name="Bay R.A."/>
            <person name="Gillette P."/>
            <person name="Baker A.C."/>
            <person name="Traylor-Knowles N."/>
        </authorList>
    </citation>
    <scope>NUCLEOTIDE SEQUENCE [LARGE SCALE GENOMIC DNA]</scope>
    <source>
        <strain evidence="1">RSMAS</strain>
        <tissue evidence="1">Whole animal</tissue>
    </source>
</reference>
<gene>
    <name evidence="1" type="ORF">pdam_00024775</name>
</gene>
<keyword evidence="2" id="KW-1185">Reference proteome</keyword>
<protein>
    <submittedName>
        <fullName evidence="1">Uncharacterized protein</fullName>
    </submittedName>
</protein>